<keyword evidence="3" id="KW-1185">Reference proteome</keyword>
<protein>
    <submittedName>
        <fullName evidence="2">Uncharacterized protein</fullName>
    </submittedName>
</protein>
<evidence type="ECO:0000256" key="1">
    <source>
        <dbReference type="SAM" id="Phobius"/>
    </source>
</evidence>
<evidence type="ECO:0000313" key="2">
    <source>
        <dbReference type="EMBL" id="GCF08340.1"/>
    </source>
</evidence>
<reference evidence="2 3" key="1">
    <citation type="submission" date="2019-01" db="EMBL/GenBank/DDBJ databases">
        <title>Draft genome sequence of Dictyobacter sp. Uno17.</title>
        <authorList>
            <person name="Wang C.M."/>
            <person name="Zheng Y."/>
            <person name="Sakai Y."/>
            <person name="Abe K."/>
            <person name="Yokota A."/>
            <person name="Yabe S."/>
        </authorList>
    </citation>
    <scope>NUCLEOTIDE SEQUENCE [LARGE SCALE GENOMIC DNA]</scope>
    <source>
        <strain evidence="2 3">Uno17</strain>
    </source>
</reference>
<evidence type="ECO:0000313" key="3">
    <source>
        <dbReference type="Proteomes" id="UP000322530"/>
    </source>
</evidence>
<feature type="transmembrane region" description="Helical" evidence="1">
    <location>
        <begin position="67"/>
        <end position="90"/>
    </location>
</feature>
<dbReference type="RefSeq" id="WP_149401329.1">
    <property type="nucleotide sequence ID" value="NZ_BIXY01000021.1"/>
</dbReference>
<organism evidence="2 3">
    <name type="scientific">Dictyobacter arantiisoli</name>
    <dbReference type="NCBI Taxonomy" id="2014874"/>
    <lineage>
        <taxon>Bacteria</taxon>
        <taxon>Bacillati</taxon>
        <taxon>Chloroflexota</taxon>
        <taxon>Ktedonobacteria</taxon>
        <taxon>Ktedonobacterales</taxon>
        <taxon>Dictyobacteraceae</taxon>
        <taxon>Dictyobacter</taxon>
    </lineage>
</organism>
<dbReference type="Proteomes" id="UP000322530">
    <property type="component" value="Unassembled WGS sequence"/>
</dbReference>
<dbReference type="AlphaFoldDB" id="A0A5A5TA01"/>
<feature type="transmembrane region" description="Helical" evidence="1">
    <location>
        <begin position="30"/>
        <end position="55"/>
    </location>
</feature>
<keyword evidence="1" id="KW-0472">Membrane</keyword>
<accession>A0A5A5TA01</accession>
<keyword evidence="1" id="KW-1133">Transmembrane helix</keyword>
<gene>
    <name evidence="2" type="ORF">KDI_19040</name>
</gene>
<keyword evidence="1" id="KW-0812">Transmembrane</keyword>
<dbReference type="OrthoDB" id="163402at2"/>
<dbReference type="EMBL" id="BIXY01000021">
    <property type="protein sequence ID" value="GCF08340.1"/>
    <property type="molecule type" value="Genomic_DNA"/>
</dbReference>
<comment type="caution">
    <text evidence="2">The sequence shown here is derived from an EMBL/GenBank/DDBJ whole genome shotgun (WGS) entry which is preliminary data.</text>
</comment>
<name>A0A5A5TA01_9CHLR</name>
<sequence>MDAEEILARTNEDATTPENWAVFSLQKGKLVWALVGWLLGVLMGAGLLAIIIPIVIPNNYERGIASIILTTILLGVLLFIMFGSLGMFIVDLQRLRHPRLHKIVLTETDFVKREGAKIIQVPLINVRHVTARGRAPVDRTIPTATSVSNMQGAGENLMGFVFGRGTTAAGQRQAQKRKRVRTPTSLAFLDDRTDTEVTVVNDNAYGDPYTIAAIIKQFVVSAQAEATAQVSDVSQ</sequence>
<proteinExistence type="predicted"/>